<dbReference type="GO" id="GO:0016020">
    <property type="term" value="C:membrane"/>
    <property type="evidence" value="ECO:0007669"/>
    <property type="project" value="UniProtKB-SubCell"/>
</dbReference>
<feature type="transmembrane region" description="Helical" evidence="6">
    <location>
        <begin position="248"/>
        <end position="274"/>
    </location>
</feature>
<evidence type="ECO:0000256" key="1">
    <source>
        <dbReference type="ARBA" id="ARBA00004141"/>
    </source>
</evidence>
<dbReference type="SMART" id="SM00724">
    <property type="entry name" value="TLC"/>
    <property type="match status" value="1"/>
</dbReference>
<keyword evidence="4 5" id="KW-0472">Membrane</keyword>
<dbReference type="AlphaFoldDB" id="A0A1D3TDC0"/>
<dbReference type="InterPro" id="IPR016439">
    <property type="entry name" value="Lag1/Lac1-like"/>
</dbReference>
<evidence type="ECO:0000256" key="3">
    <source>
        <dbReference type="ARBA" id="ARBA00022989"/>
    </source>
</evidence>
<dbReference type="InterPro" id="IPR006634">
    <property type="entry name" value="TLC-dom"/>
</dbReference>
<evidence type="ECO:0000256" key="4">
    <source>
        <dbReference type="ARBA" id="ARBA00023136"/>
    </source>
</evidence>
<feature type="transmembrane region" description="Helical" evidence="6">
    <location>
        <begin position="192"/>
        <end position="211"/>
    </location>
</feature>
<evidence type="ECO:0000256" key="5">
    <source>
        <dbReference type="PROSITE-ProRule" id="PRU00205"/>
    </source>
</evidence>
<accession>A0A1D3TDC0</accession>
<evidence type="ECO:0000313" key="9">
    <source>
        <dbReference type="Proteomes" id="UP000219813"/>
    </source>
</evidence>
<evidence type="ECO:0000256" key="6">
    <source>
        <dbReference type="SAM" id="Phobius"/>
    </source>
</evidence>
<dbReference type="GeneID" id="39871263"/>
<keyword evidence="9" id="KW-1185">Reference proteome</keyword>
<dbReference type="VEuPathDB" id="PlasmoDB:PmUG01_13054600"/>
<reference evidence="8 9" key="1">
    <citation type="submission" date="2016-06" db="EMBL/GenBank/DDBJ databases">
        <authorList>
            <consortium name="Pathogen Informatics"/>
        </authorList>
    </citation>
    <scope>NUCLEOTIDE SEQUENCE [LARGE SCALE GENOMIC DNA]</scope>
</reference>
<dbReference type="Pfam" id="PF03798">
    <property type="entry name" value="TRAM_LAG1_CLN8"/>
    <property type="match status" value="1"/>
</dbReference>
<dbReference type="RefSeq" id="XP_028863930.1">
    <property type="nucleotide sequence ID" value="XM_029007552.1"/>
</dbReference>
<feature type="transmembrane region" description="Helical" evidence="6">
    <location>
        <begin position="164"/>
        <end position="183"/>
    </location>
</feature>
<dbReference type="GO" id="GO:0046513">
    <property type="term" value="P:ceramide biosynthetic process"/>
    <property type="evidence" value="ECO:0007669"/>
    <property type="project" value="InterPro"/>
</dbReference>
<organism evidence="8 9">
    <name type="scientific">Plasmodium malariae</name>
    <dbReference type="NCBI Taxonomy" id="5858"/>
    <lineage>
        <taxon>Eukaryota</taxon>
        <taxon>Sar</taxon>
        <taxon>Alveolata</taxon>
        <taxon>Apicomplexa</taxon>
        <taxon>Aconoidasida</taxon>
        <taxon>Haemosporida</taxon>
        <taxon>Plasmodiidae</taxon>
        <taxon>Plasmodium</taxon>
        <taxon>Plasmodium (Plasmodium)</taxon>
    </lineage>
</organism>
<evidence type="ECO:0000313" key="8">
    <source>
        <dbReference type="EMBL" id="SCP02899.1"/>
    </source>
</evidence>
<evidence type="ECO:0000259" key="7">
    <source>
        <dbReference type="PROSITE" id="PS50922"/>
    </source>
</evidence>
<proteinExistence type="predicted"/>
<dbReference type="Proteomes" id="UP000219813">
    <property type="component" value="Chromosome 13"/>
</dbReference>
<dbReference type="OMA" id="KWKENFW"/>
<keyword evidence="3 6" id="KW-1133">Transmembrane helix</keyword>
<feature type="transmembrane region" description="Helical" evidence="6">
    <location>
        <begin position="299"/>
        <end position="321"/>
    </location>
</feature>
<dbReference type="GO" id="GO:0005783">
    <property type="term" value="C:endoplasmic reticulum"/>
    <property type="evidence" value="ECO:0007669"/>
    <property type="project" value="TreeGrafter"/>
</dbReference>
<dbReference type="KEGG" id="pmal:PMUG01_13054600"/>
<dbReference type="PANTHER" id="PTHR12560:SF0">
    <property type="entry name" value="LD18904P"/>
    <property type="match status" value="1"/>
</dbReference>
<dbReference type="EMBL" id="LT594634">
    <property type="protein sequence ID" value="SCP02899.1"/>
    <property type="molecule type" value="Genomic_DNA"/>
</dbReference>
<name>A0A1D3TDC0_PLAMA</name>
<gene>
    <name evidence="8" type="primary">TRAM</name>
    <name evidence="8" type="ORF">PMUG01_13054600</name>
</gene>
<feature type="transmembrane region" description="Helical" evidence="6">
    <location>
        <begin position="217"/>
        <end position="236"/>
    </location>
</feature>
<dbReference type="GO" id="GO:0050291">
    <property type="term" value="F:sphingosine N-acyltransferase activity"/>
    <property type="evidence" value="ECO:0007669"/>
    <property type="project" value="InterPro"/>
</dbReference>
<dbReference type="PROSITE" id="PS50922">
    <property type="entry name" value="TLC"/>
    <property type="match status" value="1"/>
</dbReference>
<dbReference type="OrthoDB" id="537032at2759"/>
<feature type="domain" description="TLC" evidence="7">
    <location>
        <begin position="96"/>
        <end position="329"/>
    </location>
</feature>
<protein>
    <submittedName>
        <fullName evidence="8">Translocation associated membrane protein, putative</fullName>
    </submittedName>
</protein>
<evidence type="ECO:0000256" key="2">
    <source>
        <dbReference type="ARBA" id="ARBA00022692"/>
    </source>
</evidence>
<feature type="transmembrane region" description="Helical" evidence="6">
    <location>
        <begin position="36"/>
        <end position="53"/>
    </location>
</feature>
<comment type="subcellular location">
    <subcellularLocation>
        <location evidence="1">Membrane</location>
        <topology evidence="1">Multi-pass membrane protein</topology>
    </subcellularLocation>
</comment>
<dbReference type="PANTHER" id="PTHR12560">
    <property type="entry name" value="LONGEVITY ASSURANCE FACTOR 1 LAG1"/>
    <property type="match status" value="1"/>
</dbReference>
<keyword evidence="2 5" id="KW-0812">Transmembrane</keyword>
<feature type="transmembrane region" description="Helical" evidence="6">
    <location>
        <begin position="98"/>
        <end position="121"/>
    </location>
</feature>
<sequence length="359" mass="43625">MGMHYLHTLDEYFANSKNRGFIESHIINPKISRWDILFFMLFFLFMTVLRFLVAGVQSDIINKESILYNICSNTLLDKLNKKWEISKDGLIYKWKENFWFALWHGFSFVYNFILLLSMSGYLNNTNGWIKMCFKETTGKWFFLVTEEEFMENKRGWPYMYINNYVYYFYLIQMSFWTSCLFYLKYEKKRKDFYVFVLHHLSTILLLLYSHIMNFWRIGLLILFVHDIVDVALYISKTLNYSNPKYQKYLTTFYILFVFSYFFFRIILYLFYIVIPLSNMNVIKTYTDGYVTSYSDIPGGVFPVFFLWLLMVMHFYWFFLILKMTRVFIINSSKNEQIQDIRSDDESDTKIIKKAPRKGK</sequence>